<dbReference type="EMBL" id="BAABCM010000005">
    <property type="protein sequence ID" value="GAA3819908.1"/>
    <property type="molecule type" value="Genomic_DNA"/>
</dbReference>
<accession>A0ABP7IJ89</accession>
<sequence>MVLRQDLRPAGPELVGHQLAEHGDAHRTQGSDRRAGYRVRMTSAQEMPSWGPTAMTVASAAVLVAALVVALRALWNMRNRK</sequence>
<name>A0ABP7IJ89_9PSEU</name>
<protein>
    <submittedName>
        <fullName evidence="3">Uncharacterized protein</fullName>
    </submittedName>
</protein>
<proteinExistence type="predicted"/>
<keyword evidence="2" id="KW-0812">Transmembrane</keyword>
<keyword evidence="4" id="KW-1185">Reference proteome</keyword>
<comment type="caution">
    <text evidence="3">The sequence shown here is derived from an EMBL/GenBank/DDBJ whole genome shotgun (WGS) entry which is preliminary data.</text>
</comment>
<dbReference type="Proteomes" id="UP001501624">
    <property type="component" value="Unassembled WGS sequence"/>
</dbReference>
<keyword evidence="2" id="KW-0472">Membrane</keyword>
<gene>
    <name evidence="3" type="ORF">GCM10022380_43460</name>
</gene>
<feature type="region of interest" description="Disordered" evidence="1">
    <location>
        <begin position="1"/>
        <end position="35"/>
    </location>
</feature>
<evidence type="ECO:0000256" key="2">
    <source>
        <dbReference type="SAM" id="Phobius"/>
    </source>
</evidence>
<evidence type="ECO:0000313" key="4">
    <source>
        <dbReference type="Proteomes" id="UP001501624"/>
    </source>
</evidence>
<keyword evidence="2" id="KW-1133">Transmembrane helix</keyword>
<organism evidence="3 4">
    <name type="scientific">Amycolatopsis tucumanensis</name>
    <dbReference type="NCBI Taxonomy" id="401106"/>
    <lineage>
        <taxon>Bacteria</taxon>
        <taxon>Bacillati</taxon>
        <taxon>Actinomycetota</taxon>
        <taxon>Actinomycetes</taxon>
        <taxon>Pseudonocardiales</taxon>
        <taxon>Pseudonocardiaceae</taxon>
        <taxon>Amycolatopsis</taxon>
    </lineage>
</organism>
<evidence type="ECO:0000256" key="1">
    <source>
        <dbReference type="SAM" id="MobiDB-lite"/>
    </source>
</evidence>
<feature type="compositionally biased region" description="Basic and acidic residues" evidence="1">
    <location>
        <begin position="19"/>
        <end position="35"/>
    </location>
</feature>
<reference evidence="4" key="1">
    <citation type="journal article" date="2019" name="Int. J. Syst. Evol. Microbiol.">
        <title>The Global Catalogue of Microorganisms (GCM) 10K type strain sequencing project: providing services to taxonomists for standard genome sequencing and annotation.</title>
        <authorList>
            <consortium name="The Broad Institute Genomics Platform"/>
            <consortium name="The Broad Institute Genome Sequencing Center for Infectious Disease"/>
            <person name="Wu L."/>
            <person name="Ma J."/>
        </authorList>
    </citation>
    <scope>NUCLEOTIDE SEQUENCE [LARGE SCALE GENOMIC DNA]</scope>
    <source>
        <strain evidence="4">JCM 17017</strain>
    </source>
</reference>
<evidence type="ECO:0000313" key="3">
    <source>
        <dbReference type="EMBL" id="GAA3819908.1"/>
    </source>
</evidence>
<feature type="transmembrane region" description="Helical" evidence="2">
    <location>
        <begin position="54"/>
        <end position="75"/>
    </location>
</feature>